<feature type="transmembrane region" description="Helical" evidence="11">
    <location>
        <begin position="107"/>
        <end position="127"/>
    </location>
</feature>
<dbReference type="InterPro" id="IPR023395">
    <property type="entry name" value="MCP_dom_sf"/>
</dbReference>
<keyword evidence="4 9" id="KW-0812">Transmembrane</keyword>
<keyword evidence="13" id="KW-1185">Reference proteome</keyword>
<evidence type="ECO:0000256" key="3">
    <source>
        <dbReference type="ARBA" id="ARBA00022448"/>
    </source>
</evidence>
<dbReference type="GO" id="GO:0048250">
    <property type="term" value="P:iron import into the mitochondrion"/>
    <property type="evidence" value="ECO:0007669"/>
    <property type="project" value="TreeGrafter"/>
</dbReference>
<evidence type="ECO:0000256" key="10">
    <source>
        <dbReference type="RuleBase" id="RU000488"/>
    </source>
</evidence>
<keyword evidence="3 10" id="KW-0813">Transport</keyword>
<feature type="transmembrane region" description="Helical" evidence="11">
    <location>
        <begin position="198"/>
        <end position="222"/>
    </location>
</feature>
<evidence type="ECO:0000256" key="5">
    <source>
        <dbReference type="ARBA" id="ARBA00022737"/>
    </source>
</evidence>
<dbReference type="InterPro" id="IPR002067">
    <property type="entry name" value="MCP"/>
</dbReference>
<evidence type="ECO:0000256" key="8">
    <source>
        <dbReference type="ARBA" id="ARBA00023136"/>
    </source>
</evidence>
<comment type="similarity">
    <text evidence="2 10">Belongs to the mitochondrial carrier (TC 2.A.29) family.</text>
</comment>
<feature type="repeat" description="Solcar" evidence="9">
    <location>
        <begin position="200"/>
        <end position="299"/>
    </location>
</feature>
<dbReference type="SUPFAM" id="SSF103506">
    <property type="entry name" value="Mitochondrial carrier"/>
    <property type="match status" value="1"/>
</dbReference>
<dbReference type="Gene3D" id="1.50.40.10">
    <property type="entry name" value="Mitochondrial carrier domain"/>
    <property type="match status" value="2"/>
</dbReference>
<keyword evidence="7" id="KW-0496">Mitochondrion</keyword>
<evidence type="ECO:0000256" key="11">
    <source>
        <dbReference type="SAM" id="Phobius"/>
    </source>
</evidence>
<dbReference type="PANTHER" id="PTHR45758:SF4">
    <property type="entry name" value="MITOFERRIN-1"/>
    <property type="match status" value="1"/>
</dbReference>
<comment type="subcellular location">
    <subcellularLocation>
        <location evidence="1">Mitochondrion membrane</location>
        <topology evidence="1">Multi-pass membrane protein</topology>
    </subcellularLocation>
</comment>
<evidence type="ECO:0000256" key="9">
    <source>
        <dbReference type="PROSITE-ProRule" id="PRU00282"/>
    </source>
</evidence>
<keyword evidence="6 11" id="KW-1133">Transmembrane helix</keyword>
<comment type="caution">
    <text evidence="12">The sequence shown here is derived from an EMBL/GenBank/DDBJ whole genome shotgun (WGS) entry which is preliminary data.</text>
</comment>
<evidence type="ECO:0000256" key="1">
    <source>
        <dbReference type="ARBA" id="ARBA00004225"/>
    </source>
</evidence>
<dbReference type="PRINTS" id="PR00926">
    <property type="entry name" value="MITOCARRIER"/>
</dbReference>
<gene>
    <name evidence="12" type="ORF">BSTOLATCC_MIC20573</name>
</gene>
<keyword evidence="5" id="KW-0677">Repeat</keyword>
<evidence type="ECO:0000256" key="2">
    <source>
        <dbReference type="ARBA" id="ARBA00006375"/>
    </source>
</evidence>
<dbReference type="PROSITE" id="PS50920">
    <property type="entry name" value="SOLCAR"/>
    <property type="match status" value="3"/>
</dbReference>
<dbReference type="PANTHER" id="PTHR45758">
    <property type="entry name" value="MITOFERRIN-1-RELATED"/>
    <property type="match status" value="1"/>
</dbReference>
<dbReference type="GO" id="GO:0015093">
    <property type="term" value="F:ferrous iron transmembrane transporter activity"/>
    <property type="evidence" value="ECO:0007669"/>
    <property type="project" value="TreeGrafter"/>
</dbReference>
<feature type="transmembrane region" description="Helical" evidence="11">
    <location>
        <begin position="165"/>
        <end position="183"/>
    </location>
</feature>
<feature type="repeat" description="Solcar" evidence="9">
    <location>
        <begin position="15"/>
        <end position="98"/>
    </location>
</feature>
<dbReference type="InterPro" id="IPR018108">
    <property type="entry name" value="MCP_transmembrane"/>
</dbReference>
<protein>
    <recommendedName>
        <fullName evidence="14">Mitochondrial carrier protein</fullName>
    </recommendedName>
</protein>
<accession>A0AAU9IYG5</accession>
<evidence type="ECO:0000256" key="6">
    <source>
        <dbReference type="ARBA" id="ARBA00022989"/>
    </source>
</evidence>
<dbReference type="GO" id="GO:0031966">
    <property type="term" value="C:mitochondrial membrane"/>
    <property type="evidence" value="ECO:0007669"/>
    <property type="project" value="UniProtKB-SubCell"/>
</dbReference>
<dbReference type="Proteomes" id="UP001162131">
    <property type="component" value="Unassembled WGS sequence"/>
</dbReference>
<feature type="repeat" description="Solcar" evidence="9">
    <location>
        <begin position="107"/>
        <end position="189"/>
    </location>
</feature>
<evidence type="ECO:0000313" key="12">
    <source>
        <dbReference type="EMBL" id="CAG9318089.1"/>
    </source>
</evidence>
<dbReference type="AlphaFoldDB" id="A0AAU9IYG5"/>
<evidence type="ECO:0008006" key="14">
    <source>
        <dbReference type="Google" id="ProtNLM"/>
    </source>
</evidence>
<dbReference type="EMBL" id="CAJZBQ010000020">
    <property type="protein sequence ID" value="CAG9318089.1"/>
    <property type="molecule type" value="Genomic_DNA"/>
</dbReference>
<evidence type="ECO:0000256" key="7">
    <source>
        <dbReference type="ARBA" id="ARBA00023128"/>
    </source>
</evidence>
<name>A0AAU9IYG5_9CILI</name>
<evidence type="ECO:0000256" key="4">
    <source>
        <dbReference type="ARBA" id="ARBA00022692"/>
    </source>
</evidence>
<proteinExistence type="inferred from homology"/>
<sequence>MEEKLLDWEDNSENLPFKTHMLAGSCAGVVEHSISFPFDTIKTFAQAESTRSASYWDIAKLMKNEGFIKMWRGVSTVILGCVPAHAAYFSIYEYSKRHFQIESNKDFYFFSTAITGILATSSHDIIITPMDVIKQRIQLNRVKGPLGMLKHVVGNEGIISLYRSLPITLIMNMPQAVLFMTFYENFKSQLYPDGNVSMYGFFTCAGVSAALAAGLTTPLDVIKTRLQTQRETCPSCGTKFMQSQGNLSKPRYGNIQNAISLIYLEDGLRGFLRGMVPRMMFFLPGAAVSWSVYEHVKSLLL</sequence>
<evidence type="ECO:0000313" key="13">
    <source>
        <dbReference type="Proteomes" id="UP001162131"/>
    </source>
</evidence>
<dbReference type="Pfam" id="PF00153">
    <property type="entry name" value="Mito_carr"/>
    <property type="match status" value="3"/>
</dbReference>
<organism evidence="12 13">
    <name type="scientific">Blepharisma stoltei</name>
    <dbReference type="NCBI Taxonomy" id="1481888"/>
    <lineage>
        <taxon>Eukaryota</taxon>
        <taxon>Sar</taxon>
        <taxon>Alveolata</taxon>
        <taxon>Ciliophora</taxon>
        <taxon>Postciliodesmatophora</taxon>
        <taxon>Heterotrichea</taxon>
        <taxon>Heterotrichida</taxon>
        <taxon>Blepharismidae</taxon>
        <taxon>Blepharisma</taxon>
    </lineage>
</organism>
<feature type="transmembrane region" description="Helical" evidence="11">
    <location>
        <begin position="70"/>
        <end position="92"/>
    </location>
</feature>
<keyword evidence="8 9" id="KW-0472">Membrane</keyword>
<reference evidence="12" key="1">
    <citation type="submission" date="2021-09" db="EMBL/GenBank/DDBJ databases">
        <authorList>
            <consortium name="AG Swart"/>
            <person name="Singh M."/>
            <person name="Singh A."/>
            <person name="Seah K."/>
            <person name="Emmerich C."/>
        </authorList>
    </citation>
    <scope>NUCLEOTIDE SEQUENCE</scope>
    <source>
        <strain evidence="12">ATCC30299</strain>
    </source>
</reference>